<dbReference type="ESTHER" id="9gamm-q33su0">
    <property type="family name" value="Cocaine_esterase"/>
</dbReference>
<evidence type="ECO:0000313" key="5">
    <source>
        <dbReference type="Proteomes" id="UP000001558"/>
    </source>
</evidence>
<dbReference type="PANTHER" id="PTHR43056">
    <property type="entry name" value="PEPTIDASE S9 PROLYL OLIGOPEPTIDASE"/>
    <property type="match status" value="1"/>
</dbReference>
<evidence type="ECO:0000259" key="3">
    <source>
        <dbReference type="SMART" id="SM00939"/>
    </source>
</evidence>
<evidence type="ECO:0000256" key="2">
    <source>
        <dbReference type="SAM" id="MobiDB-lite"/>
    </source>
</evidence>
<dbReference type="InterPro" id="IPR005674">
    <property type="entry name" value="CocE/Ser_esterase"/>
</dbReference>
<dbReference type="OrthoDB" id="9806163at2"/>
<dbReference type="InterPro" id="IPR013736">
    <property type="entry name" value="Xaa-Pro_dipept_C"/>
</dbReference>
<dbReference type="Pfam" id="PF02129">
    <property type="entry name" value="Peptidase_S15"/>
    <property type="match status" value="1"/>
</dbReference>
<dbReference type="Gene3D" id="3.40.50.1820">
    <property type="entry name" value="alpha/beta hydrolase"/>
    <property type="match status" value="1"/>
</dbReference>
<dbReference type="KEGG" id="slo:Shew_2869"/>
<sequence length="644" mass="71177" precursor="true">MEQVRGKSQRAACWLAAGLLTISAGVTPVVIAAPIAAAESATNQPGQSEQARSEQAISENSKVSSFGRYQGYSQERFDGWVTSSEYITTRDGTKLAADISRPAKHGVVTKEKLPVLWTYSRYHREFEPGVTNIDDDAILQRLARHGYVIASVNVRGGGASFGRYQGLFSAPETRDAYDVIDWLSKQPYSSGNIGMYGLSYMGITQYMAASTKHPALKAITPENGYFSLYDAVRRGGIMRQDLVESWGKGTQYLDKVRKPTPVDADTDGTLAAAAVKEHATNFDPIAPLAAAKLRDDTAPEFDWYKDMPSAINTALNESGVAIYHFGSWHDPYTTDTLVHFENYHGPQKMAFGPWSHVTNNEAEKLERDKVYGAEFQRWFDYWLKGIKNGVMDGPQIHVAEVDSMRKQWQWISLPQFPLQKARTSFYFGESSAKSDLVTDHLLSTQAPVLSTQKPDASALLAYQVNDLTTTGTATRWDSNYGTQVNYPDMTANDGHSLTFTTAPLDKDMVIAGIPLVKLLVSASTPDADVYALLEEVEADGRSNYITEGNLRLSLRKQHKAPWNNLDIPWHRALKEDQQLLTPGEVVEANFDIMPVVYRINKGNRLRVAIMGGDKDNMEAPPYPEAQLSLSVGGAQASQIALPLL</sequence>
<dbReference type="HOGENOM" id="CLU_015590_4_1_6"/>
<reference evidence="4 5" key="1">
    <citation type="submission" date="2007-03" db="EMBL/GenBank/DDBJ databases">
        <title>Complete sequence of Shewanella loihica PV-4.</title>
        <authorList>
            <consortium name="US DOE Joint Genome Institute"/>
            <person name="Copeland A."/>
            <person name="Lucas S."/>
            <person name="Lapidus A."/>
            <person name="Barry K."/>
            <person name="Detter J.C."/>
            <person name="Glavina del Rio T."/>
            <person name="Hammon N."/>
            <person name="Israni S."/>
            <person name="Dalin E."/>
            <person name="Tice H."/>
            <person name="Pitluck S."/>
            <person name="Chain P."/>
            <person name="Malfatti S."/>
            <person name="Shin M."/>
            <person name="Vergez L."/>
            <person name="Schmutz J."/>
            <person name="Larimer F."/>
            <person name="Land M."/>
            <person name="Hauser L."/>
            <person name="Kyrpides N."/>
            <person name="Mikhailova N."/>
            <person name="Romine M.F."/>
            <person name="Serres G."/>
            <person name="Fredrickson J."/>
            <person name="Tiedje J."/>
            <person name="Richardson P."/>
        </authorList>
    </citation>
    <scope>NUCLEOTIDE SEQUENCE [LARGE SCALE GENOMIC DNA]</scope>
    <source>
        <strain evidence="5">ATCC BAA-1088 / PV-4</strain>
    </source>
</reference>
<dbReference type="InterPro" id="IPR029058">
    <property type="entry name" value="AB_hydrolase_fold"/>
</dbReference>
<feature type="domain" description="Xaa-Pro dipeptidyl-peptidase C-terminal" evidence="3">
    <location>
        <begin position="376"/>
        <end position="640"/>
    </location>
</feature>
<dbReference type="SMART" id="SM00939">
    <property type="entry name" value="PepX_C"/>
    <property type="match status" value="1"/>
</dbReference>
<evidence type="ECO:0000256" key="1">
    <source>
        <dbReference type="ARBA" id="ARBA00022801"/>
    </source>
</evidence>
<dbReference type="GO" id="GO:0008239">
    <property type="term" value="F:dipeptidyl-peptidase activity"/>
    <property type="evidence" value="ECO:0007669"/>
    <property type="project" value="InterPro"/>
</dbReference>
<name>A3QGY7_SHELP</name>
<dbReference type="Gene3D" id="1.10.3020.10">
    <property type="entry name" value="alpha-amino acid ester hydrolase ( Helical cap domain)"/>
    <property type="match status" value="1"/>
</dbReference>
<dbReference type="Pfam" id="PF08530">
    <property type="entry name" value="PepX_C"/>
    <property type="match status" value="1"/>
</dbReference>
<dbReference type="Proteomes" id="UP000001558">
    <property type="component" value="Chromosome"/>
</dbReference>
<dbReference type="InterPro" id="IPR000383">
    <property type="entry name" value="Xaa-Pro-like_dom"/>
</dbReference>
<evidence type="ECO:0000313" key="4">
    <source>
        <dbReference type="EMBL" id="ABO24735.1"/>
    </source>
</evidence>
<dbReference type="InterPro" id="IPR008979">
    <property type="entry name" value="Galactose-bd-like_sf"/>
</dbReference>
<dbReference type="STRING" id="323850.Shew_2869"/>
<gene>
    <name evidence="4" type="ordered locus">Shew_2869</name>
</gene>
<dbReference type="PANTHER" id="PTHR43056:SF10">
    <property type="entry name" value="COCE_NOND FAMILY, PUTATIVE (AFU_ORTHOLOGUE AFUA_7G00600)-RELATED"/>
    <property type="match status" value="1"/>
</dbReference>
<proteinExistence type="predicted"/>
<dbReference type="EMBL" id="CP000606">
    <property type="protein sequence ID" value="ABO24735.1"/>
    <property type="molecule type" value="Genomic_DNA"/>
</dbReference>
<feature type="region of interest" description="Disordered" evidence="2">
    <location>
        <begin position="40"/>
        <end position="59"/>
    </location>
</feature>
<dbReference type="SUPFAM" id="SSF49785">
    <property type="entry name" value="Galactose-binding domain-like"/>
    <property type="match status" value="1"/>
</dbReference>
<dbReference type="NCBIfam" id="TIGR00976">
    <property type="entry name" value="CocE_NonD"/>
    <property type="match status" value="1"/>
</dbReference>
<dbReference type="eggNOG" id="COG2936">
    <property type="taxonomic scope" value="Bacteria"/>
</dbReference>
<dbReference type="AlphaFoldDB" id="A3QGY7"/>
<keyword evidence="1" id="KW-0378">Hydrolase</keyword>
<organism evidence="4 5">
    <name type="scientific">Shewanella loihica (strain ATCC BAA-1088 / PV-4)</name>
    <dbReference type="NCBI Taxonomy" id="323850"/>
    <lineage>
        <taxon>Bacteria</taxon>
        <taxon>Pseudomonadati</taxon>
        <taxon>Pseudomonadota</taxon>
        <taxon>Gammaproteobacteria</taxon>
        <taxon>Alteromonadales</taxon>
        <taxon>Shewanellaceae</taxon>
        <taxon>Shewanella</taxon>
    </lineage>
</organism>
<dbReference type="RefSeq" id="WP_011866666.1">
    <property type="nucleotide sequence ID" value="NC_009092.1"/>
</dbReference>
<dbReference type="Gene3D" id="2.60.120.260">
    <property type="entry name" value="Galactose-binding domain-like"/>
    <property type="match status" value="1"/>
</dbReference>
<accession>A3QGY7</accession>
<dbReference type="InterPro" id="IPR050585">
    <property type="entry name" value="Xaa-Pro_dipeptidyl-ppase/CocE"/>
</dbReference>
<keyword evidence="5" id="KW-1185">Reference proteome</keyword>
<dbReference type="SUPFAM" id="SSF53474">
    <property type="entry name" value="alpha/beta-Hydrolases"/>
    <property type="match status" value="1"/>
</dbReference>
<protein>
    <submittedName>
        <fullName evidence="4">Peptidase S15</fullName>
    </submittedName>
</protein>